<feature type="region of interest" description="Disordered" evidence="1">
    <location>
        <begin position="27"/>
        <end position="60"/>
    </location>
</feature>
<evidence type="ECO:0000313" key="3">
    <source>
        <dbReference type="Proteomes" id="UP001275084"/>
    </source>
</evidence>
<dbReference type="EMBL" id="JAUIQD010000002">
    <property type="protein sequence ID" value="KAK3358800.1"/>
    <property type="molecule type" value="Genomic_DNA"/>
</dbReference>
<protein>
    <submittedName>
        <fullName evidence="2">Uncharacterized protein</fullName>
    </submittedName>
</protein>
<gene>
    <name evidence="2" type="ORF">B0T25DRAFT_448220</name>
</gene>
<feature type="compositionally biased region" description="Low complexity" evidence="1">
    <location>
        <begin position="27"/>
        <end position="44"/>
    </location>
</feature>
<comment type="caution">
    <text evidence="2">The sequence shown here is derived from an EMBL/GenBank/DDBJ whole genome shotgun (WGS) entry which is preliminary data.</text>
</comment>
<keyword evidence="3" id="KW-1185">Reference proteome</keyword>
<reference evidence="2" key="1">
    <citation type="journal article" date="2023" name="Mol. Phylogenet. Evol.">
        <title>Genome-scale phylogeny and comparative genomics of the fungal order Sordariales.</title>
        <authorList>
            <person name="Hensen N."/>
            <person name="Bonometti L."/>
            <person name="Westerberg I."/>
            <person name="Brannstrom I.O."/>
            <person name="Guillou S."/>
            <person name="Cros-Aarteil S."/>
            <person name="Calhoun S."/>
            <person name="Haridas S."/>
            <person name="Kuo A."/>
            <person name="Mondo S."/>
            <person name="Pangilinan J."/>
            <person name="Riley R."/>
            <person name="LaButti K."/>
            <person name="Andreopoulos B."/>
            <person name="Lipzen A."/>
            <person name="Chen C."/>
            <person name="Yan M."/>
            <person name="Daum C."/>
            <person name="Ng V."/>
            <person name="Clum A."/>
            <person name="Steindorff A."/>
            <person name="Ohm R.A."/>
            <person name="Martin F."/>
            <person name="Silar P."/>
            <person name="Natvig D.O."/>
            <person name="Lalanne C."/>
            <person name="Gautier V."/>
            <person name="Ament-Velasquez S.L."/>
            <person name="Kruys A."/>
            <person name="Hutchinson M.I."/>
            <person name="Powell A.J."/>
            <person name="Barry K."/>
            <person name="Miller A.N."/>
            <person name="Grigoriev I.V."/>
            <person name="Debuchy R."/>
            <person name="Gladieux P."/>
            <person name="Hiltunen Thoren M."/>
            <person name="Johannesson H."/>
        </authorList>
    </citation>
    <scope>NUCLEOTIDE SEQUENCE</scope>
    <source>
        <strain evidence="2">CBS 955.72</strain>
    </source>
</reference>
<feature type="region of interest" description="Disordered" evidence="1">
    <location>
        <begin position="321"/>
        <end position="347"/>
    </location>
</feature>
<organism evidence="2 3">
    <name type="scientific">Lasiosphaeria hispida</name>
    <dbReference type="NCBI Taxonomy" id="260671"/>
    <lineage>
        <taxon>Eukaryota</taxon>
        <taxon>Fungi</taxon>
        <taxon>Dikarya</taxon>
        <taxon>Ascomycota</taxon>
        <taxon>Pezizomycotina</taxon>
        <taxon>Sordariomycetes</taxon>
        <taxon>Sordariomycetidae</taxon>
        <taxon>Sordariales</taxon>
        <taxon>Lasiosphaeriaceae</taxon>
        <taxon>Lasiosphaeria</taxon>
    </lineage>
</organism>
<proteinExistence type="predicted"/>
<accession>A0AAJ0HP12</accession>
<reference evidence="2" key="2">
    <citation type="submission" date="2023-06" db="EMBL/GenBank/DDBJ databases">
        <authorList>
            <consortium name="Lawrence Berkeley National Laboratory"/>
            <person name="Haridas S."/>
            <person name="Hensen N."/>
            <person name="Bonometti L."/>
            <person name="Westerberg I."/>
            <person name="Brannstrom I.O."/>
            <person name="Guillou S."/>
            <person name="Cros-Aarteil S."/>
            <person name="Calhoun S."/>
            <person name="Kuo A."/>
            <person name="Mondo S."/>
            <person name="Pangilinan J."/>
            <person name="Riley R."/>
            <person name="Labutti K."/>
            <person name="Andreopoulos B."/>
            <person name="Lipzen A."/>
            <person name="Chen C."/>
            <person name="Yanf M."/>
            <person name="Daum C."/>
            <person name="Ng V."/>
            <person name="Clum A."/>
            <person name="Steindorff A."/>
            <person name="Ohm R."/>
            <person name="Martin F."/>
            <person name="Silar P."/>
            <person name="Natvig D."/>
            <person name="Lalanne C."/>
            <person name="Gautier V."/>
            <person name="Ament-Velasquez S.L."/>
            <person name="Kruys A."/>
            <person name="Hutchinson M.I."/>
            <person name="Powell A.J."/>
            <person name="Barry K."/>
            <person name="Miller A.N."/>
            <person name="Grigoriev I.V."/>
            <person name="Debuchy R."/>
            <person name="Gladieux P."/>
            <person name="Thoren M.H."/>
            <person name="Johannesson H."/>
        </authorList>
    </citation>
    <scope>NUCLEOTIDE SEQUENCE</scope>
    <source>
        <strain evidence="2">CBS 955.72</strain>
    </source>
</reference>
<evidence type="ECO:0000313" key="2">
    <source>
        <dbReference type="EMBL" id="KAK3358800.1"/>
    </source>
</evidence>
<dbReference type="AlphaFoldDB" id="A0AAJ0HP12"/>
<feature type="compositionally biased region" description="Gly residues" evidence="1">
    <location>
        <begin position="338"/>
        <end position="347"/>
    </location>
</feature>
<name>A0AAJ0HP12_9PEZI</name>
<evidence type="ECO:0000256" key="1">
    <source>
        <dbReference type="SAM" id="MobiDB-lite"/>
    </source>
</evidence>
<dbReference type="Proteomes" id="UP001275084">
    <property type="component" value="Unassembled WGS sequence"/>
</dbReference>
<sequence>MAKRKAGDEIGDTNKSLRLTRKNLARLNSLNGDNNGDNDNSNSGYPESENDSDTMNNLSTTTSGFEARAYENGILSPNSSQPAQDLDTIRHYLAKRRSSTQPSERTHQQYCRKISRSFNESTASYDIQSKIMKEYDDPHYDRFNNRAITRILEEDFNKGLSNPIPDRIEGLHTSTLPSYIHNHALHDDDHSLALCHFATEFKRTDGNIHQATYQAAYDGATLVHARGQALAKAKVDAARVQGLGAVIDKAAKETAVITCATDGKVAQVFAHHFRDGEYHQNLVARESLLDYPNRGREMIRNAQDYTRSKSYELAALLVAGAKGEEEDEGEQKEDKEGAGGWGQFWPF</sequence>